<dbReference type="EMBL" id="JBANQN010000007">
    <property type="protein sequence ID" value="KAK6784641.1"/>
    <property type="molecule type" value="Genomic_DNA"/>
</dbReference>
<accession>A0AAN8TIX7</accession>
<name>A0AAN8TIX7_SOLBU</name>
<comment type="caution">
    <text evidence="1">The sequence shown here is derived from an EMBL/GenBank/DDBJ whole genome shotgun (WGS) entry which is preliminary data.</text>
</comment>
<sequence length="121" mass="14095">MGTLSRTLGSQSHRSICISLWMEFDHSSLWYGVPIVTWPLYAEQHINVFQLVRDLEVAIELTLNYRMHDSDHCEIMKAEEIEKVIRCIMENENPLRRRVKDMGEISRKALTEGRSSFISLG</sequence>
<dbReference type="SUPFAM" id="SSF53756">
    <property type="entry name" value="UDP-Glycosyltransferase/glycogen phosphorylase"/>
    <property type="match status" value="1"/>
</dbReference>
<dbReference type="InterPro" id="IPR050481">
    <property type="entry name" value="UDP-glycosyltransf_plant"/>
</dbReference>
<dbReference type="Gene3D" id="3.40.50.2000">
    <property type="entry name" value="Glycogen Phosphorylase B"/>
    <property type="match status" value="1"/>
</dbReference>
<dbReference type="AlphaFoldDB" id="A0AAN8TIX7"/>
<evidence type="ECO:0000313" key="1">
    <source>
        <dbReference type="EMBL" id="KAK6784641.1"/>
    </source>
</evidence>
<dbReference type="PANTHER" id="PTHR48048">
    <property type="entry name" value="GLYCOSYLTRANSFERASE"/>
    <property type="match status" value="1"/>
</dbReference>
<organism evidence="1 2">
    <name type="scientific">Solanum bulbocastanum</name>
    <name type="common">Wild potato</name>
    <dbReference type="NCBI Taxonomy" id="147425"/>
    <lineage>
        <taxon>Eukaryota</taxon>
        <taxon>Viridiplantae</taxon>
        <taxon>Streptophyta</taxon>
        <taxon>Embryophyta</taxon>
        <taxon>Tracheophyta</taxon>
        <taxon>Spermatophyta</taxon>
        <taxon>Magnoliopsida</taxon>
        <taxon>eudicotyledons</taxon>
        <taxon>Gunneridae</taxon>
        <taxon>Pentapetalae</taxon>
        <taxon>asterids</taxon>
        <taxon>lamiids</taxon>
        <taxon>Solanales</taxon>
        <taxon>Solanaceae</taxon>
        <taxon>Solanoideae</taxon>
        <taxon>Solaneae</taxon>
        <taxon>Solanum</taxon>
    </lineage>
</organism>
<proteinExistence type="predicted"/>
<keyword evidence="2" id="KW-1185">Reference proteome</keyword>
<dbReference type="PANTHER" id="PTHR48048:SF83">
    <property type="entry name" value="GLYCOSYLTRANSFERASE"/>
    <property type="match status" value="1"/>
</dbReference>
<evidence type="ECO:0000313" key="2">
    <source>
        <dbReference type="Proteomes" id="UP001371456"/>
    </source>
</evidence>
<dbReference type="GO" id="GO:0035251">
    <property type="term" value="F:UDP-glucosyltransferase activity"/>
    <property type="evidence" value="ECO:0007669"/>
    <property type="project" value="InterPro"/>
</dbReference>
<reference evidence="1 2" key="1">
    <citation type="submission" date="2024-02" db="EMBL/GenBank/DDBJ databases">
        <title>de novo genome assembly of Solanum bulbocastanum strain 11H21.</title>
        <authorList>
            <person name="Hosaka A.J."/>
        </authorList>
    </citation>
    <scope>NUCLEOTIDE SEQUENCE [LARGE SCALE GENOMIC DNA]</scope>
    <source>
        <tissue evidence="1">Young leaves</tissue>
    </source>
</reference>
<protein>
    <submittedName>
        <fullName evidence="1">Uncharacterized protein</fullName>
    </submittedName>
</protein>
<gene>
    <name evidence="1" type="ORF">RDI58_018096</name>
</gene>
<dbReference type="Proteomes" id="UP001371456">
    <property type="component" value="Unassembled WGS sequence"/>
</dbReference>